<gene>
    <name evidence="2" type="ORF">H310_06455</name>
</gene>
<proteinExistence type="predicted"/>
<dbReference type="VEuPathDB" id="FungiDB:H310_06455"/>
<dbReference type="AlphaFoldDB" id="A0A024U689"/>
<evidence type="ECO:0000256" key="1">
    <source>
        <dbReference type="SAM" id="MobiDB-lite"/>
    </source>
</evidence>
<evidence type="ECO:0000313" key="2">
    <source>
        <dbReference type="EMBL" id="ETW01901.1"/>
    </source>
</evidence>
<name>A0A024U689_9STRA</name>
<dbReference type="RefSeq" id="XP_008869749.1">
    <property type="nucleotide sequence ID" value="XM_008871527.1"/>
</dbReference>
<sequence length="282" mass="30701">MTNTTATAAAFFDRHRALFEYDTYGGRGTAPTTTAEFVLAMQALVTSSATSSYDHLLAHINNVPSSDMNTASTLKQSCASRVAKVEGSSTNLAPPYVKAQWYTAAQQSMAPLSATVHQTSASVGLPFQSSPTSFNIAARPQGNNIQSALNEQQPPPQRPQQPQKGPLATASVLSASNTVSPSHPQPQYHTHHPQTTSAPLKNTTPLLDSSLRITRGRKIDLAQKIEQLVGPRFGRVIGPSNQNLPPSIKRRLDSYHRLDERKEGLYQLLKAEYIAMQGSRRR</sequence>
<organism evidence="2">
    <name type="scientific">Aphanomyces invadans</name>
    <dbReference type="NCBI Taxonomy" id="157072"/>
    <lineage>
        <taxon>Eukaryota</taxon>
        <taxon>Sar</taxon>
        <taxon>Stramenopiles</taxon>
        <taxon>Oomycota</taxon>
        <taxon>Saprolegniomycetes</taxon>
        <taxon>Saprolegniales</taxon>
        <taxon>Verrucalvaceae</taxon>
        <taxon>Aphanomyces</taxon>
    </lineage>
</organism>
<feature type="region of interest" description="Disordered" evidence="1">
    <location>
        <begin position="146"/>
        <end position="204"/>
    </location>
</feature>
<accession>A0A024U689</accession>
<dbReference type="GeneID" id="20083505"/>
<reference evidence="2" key="1">
    <citation type="submission" date="2013-12" db="EMBL/GenBank/DDBJ databases">
        <title>The Genome Sequence of Aphanomyces invadans NJM9701.</title>
        <authorList>
            <consortium name="The Broad Institute Genomics Platform"/>
            <person name="Russ C."/>
            <person name="Tyler B."/>
            <person name="van West P."/>
            <person name="Dieguez-Uribeondo J."/>
            <person name="Young S.K."/>
            <person name="Zeng Q."/>
            <person name="Gargeya S."/>
            <person name="Fitzgerald M."/>
            <person name="Abouelleil A."/>
            <person name="Alvarado L."/>
            <person name="Chapman S.B."/>
            <person name="Gainer-Dewar J."/>
            <person name="Goldberg J."/>
            <person name="Griggs A."/>
            <person name="Gujja S."/>
            <person name="Hansen M."/>
            <person name="Howarth C."/>
            <person name="Imamovic A."/>
            <person name="Ireland A."/>
            <person name="Larimer J."/>
            <person name="McCowan C."/>
            <person name="Murphy C."/>
            <person name="Pearson M."/>
            <person name="Poon T.W."/>
            <person name="Priest M."/>
            <person name="Roberts A."/>
            <person name="Saif S."/>
            <person name="Shea T."/>
            <person name="Sykes S."/>
            <person name="Wortman J."/>
            <person name="Nusbaum C."/>
            <person name="Birren B."/>
        </authorList>
    </citation>
    <scope>NUCLEOTIDE SEQUENCE [LARGE SCALE GENOMIC DNA]</scope>
    <source>
        <strain evidence="2">NJM9701</strain>
    </source>
</reference>
<dbReference type="EMBL" id="KI913962">
    <property type="protein sequence ID" value="ETW01901.1"/>
    <property type="molecule type" value="Genomic_DNA"/>
</dbReference>
<dbReference type="OrthoDB" id="79829at2759"/>
<protein>
    <submittedName>
        <fullName evidence="2">Uncharacterized protein</fullName>
    </submittedName>
</protein>
<feature type="compositionally biased region" description="Low complexity" evidence="1">
    <location>
        <begin position="180"/>
        <end position="197"/>
    </location>
</feature>